<dbReference type="SUPFAM" id="SSF52096">
    <property type="entry name" value="ClpP/crotonase"/>
    <property type="match status" value="1"/>
</dbReference>
<dbReference type="Gene3D" id="3.90.226.10">
    <property type="entry name" value="2-enoyl-CoA Hydratase, Chain A, domain 1"/>
    <property type="match status" value="1"/>
</dbReference>
<evidence type="ECO:0000313" key="10">
    <source>
        <dbReference type="Proteomes" id="UP000051027"/>
    </source>
</evidence>
<dbReference type="STRING" id="1655612.ABS10_05980"/>
<organism evidence="9 10">
    <name type="scientific">SAR86 cluster bacterium BACL1 MAG-120820-bin45</name>
    <dbReference type="NCBI Taxonomy" id="1655612"/>
    <lineage>
        <taxon>Bacteria</taxon>
        <taxon>Pseudomonadati</taxon>
        <taxon>Pseudomonadota</taxon>
        <taxon>Gammaproteobacteria</taxon>
        <taxon>SAR86 cluster</taxon>
    </lineage>
</organism>
<dbReference type="InterPro" id="IPR045002">
    <property type="entry name" value="Ech1-like"/>
</dbReference>
<dbReference type="Proteomes" id="UP000051027">
    <property type="component" value="Unassembled WGS sequence"/>
</dbReference>
<accession>A0A0R2U9C9</accession>
<dbReference type="PANTHER" id="PTHR43149:SF3">
    <property type="entry name" value="DELTA(3,5)-DELTA(2,4)-DIENOYL-COA ISOMERASE, PEROXISOMAL-LIKE"/>
    <property type="match status" value="1"/>
</dbReference>
<name>A0A0R2U9C9_9GAMM</name>
<dbReference type="PANTHER" id="PTHR43149">
    <property type="entry name" value="ENOYL-COA HYDRATASE"/>
    <property type="match status" value="1"/>
</dbReference>
<dbReference type="GO" id="GO:0016853">
    <property type="term" value="F:isomerase activity"/>
    <property type="evidence" value="ECO:0007669"/>
    <property type="project" value="UniProtKB-KW"/>
</dbReference>
<comment type="caution">
    <text evidence="9">The sequence shown here is derived from an EMBL/GenBank/DDBJ whole genome shotgun (WGS) entry which is preliminary data.</text>
</comment>
<dbReference type="CDD" id="cd06558">
    <property type="entry name" value="crotonase-like"/>
    <property type="match status" value="1"/>
</dbReference>
<evidence type="ECO:0000256" key="2">
    <source>
        <dbReference type="ARBA" id="ARBA00005005"/>
    </source>
</evidence>
<evidence type="ECO:0000256" key="6">
    <source>
        <dbReference type="ARBA" id="ARBA00023098"/>
    </source>
</evidence>
<dbReference type="FunFam" id="1.10.12.10:FF:000004">
    <property type="entry name" value="Delta3,5-delta2,4-dienoyl-CoA isomerase"/>
    <property type="match status" value="1"/>
</dbReference>
<proteinExistence type="inferred from homology"/>
<comment type="pathway">
    <text evidence="2">Lipid metabolism; fatty acid beta-oxidation.</text>
</comment>
<dbReference type="GO" id="GO:0005737">
    <property type="term" value="C:cytoplasm"/>
    <property type="evidence" value="ECO:0007669"/>
    <property type="project" value="UniProtKB-ARBA"/>
</dbReference>
<protein>
    <submittedName>
        <fullName evidence="9">Enoyl-CoA hydratase</fullName>
    </submittedName>
</protein>
<evidence type="ECO:0000256" key="3">
    <source>
        <dbReference type="ARBA" id="ARBA00005254"/>
    </source>
</evidence>
<dbReference type="Pfam" id="PF00378">
    <property type="entry name" value="ECH_1"/>
    <property type="match status" value="1"/>
</dbReference>
<evidence type="ECO:0000256" key="5">
    <source>
        <dbReference type="ARBA" id="ARBA00022990"/>
    </source>
</evidence>
<sequence>MSKYTCFDVTVKDHVAHVVMNRPDEFNTMTRLFWKELPELIKELDKNAEARVILLKGEGKHFNAGMDLANFAPADKGGVKKDPARMRETFYHEVLELQDTFSALEECRMPTIASIQGACVGGGIDMVAACDIRHCSSDAFFKIAEVDIGLAADVGTLQRLPTLMPLGAVRELAYTGRKFLPDEALSLGFMNKVYASKEDLEAGSLALAKDIASKSPLVTRVIKKQINYARDHSVKESLDYHAAWNSSLISGQDMEAAMKAFMEKSQANYDDLEPTHSFWEKDGLLP</sequence>
<dbReference type="FunFam" id="3.90.226.10:FF:000024">
    <property type="entry name" value="Delta3,5-delta2,4-dienoyl-CoA isomerase"/>
    <property type="match status" value="1"/>
</dbReference>
<keyword evidence="7" id="KW-0576">Peroxisome</keyword>
<dbReference type="EMBL" id="LICS01000006">
    <property type="protein sequence ID" value="KRO96121.1"/>
    <property type="molecule type" value="Genomic_DNA"/>
</dbReference>
<gene>
    <name evidence="9" type="ORF">ABS10_05980</name>
</gene>
<dbReference type="UniPathway" id="UPA00659"/>
<keyword evidence="8" id="KW-0413">Isomerase</keyword>
<evidence type="ECO:0000313" key="9">
    <source>
        <dbReference type="EMBL" id="KRO96121.1"/>
    </source>
</evidence>
<evidence type="ECO:0000256" key="7">
    <source>
        <dbReference type="ARBA" id="ARBA00023140"/>
    </source>
</evidence>
<comment type="subcellular location">
    <subcellularLocation>
        <location evidence="1">Peroxisome</location>
    </subcellularLocation>
</comment>
<dbReference type="Gene3D" id="1.10.12.10">
    <property type="entry name" value="Lyase 2-enoyl-coa Hydratase, Chain A, domain 2"/>
    <property type="match status" value="1"/>
</dbReference>
<reference evidence="9 10" key="1">
    <citation type="submission" date="2015-10" db="EMBL/GenBank/DDBJ databases">
        <title>Metagenome-Assembled Genomes uncover a global brackish microbiome.</title>
        <authorList>
            <person name="Hugerth L.W."/>
            <person name="Larsson J."/>
            <person name="Alneberg J."/>
            <person name="Lindh M.V."/>
            <person name="Legrand C."/>
            <person name="Pinhassi J."/>
            <person name="Andersson A.F."/>
        </authorList>
    </citation>
    <scope>NUCLEOTIDE SEQUENCE [LARGE SCALE GENOMIC DNA]</scope>
    <source>
        <strain evidence="9">BACL1 MAG-120820-bin45</strain>
    </source>
</reference>
<evidence type="ECO:0000256" key="4">
    <source>
        <dbReference type="ARBA" id="ARBA00022832"/>
    </source>
</evidence>
<dbReference type="InterPro" id="IPR029045">
    <property type="entry name" value="ClpP/crotonase-like_dom_sf"/>
</dbReference>
<dbReference type="NCBIfam" id="NF004794">
    <property type="entry name" value="PRK06142.1"/>
    <property type="match status" value="1"/>
</dbReference>
<evidence type="ECO:0000256" key="1">
    <source>
        <dbReference type="ARBA" id="ARBA00004275"/>
    </source>
</evidence>
<evidence type="ECO:0000256" key="8">
    <source>
        <dbReference type="ARBA" id="ARBA00023235"/>
    </source>
</evidence>
<dbReference type="GO" id="GO:0006635">
    <property type="term" value="P:fatty acid beta-oxidation"/>
    <property type="evidence" value="ECO:0007669"/>
    <property type="project" value="UniProtKB-UniPathway"/>
</dbReference>
<keyword evidence="6" id="KW-0443">Lipid metabolism</keyword>
<dbReference type="AlphaFoldDB" id="A0A0R2U9C9"/>
<dbReference type="InterPro" id="IPR014748">
    <property type="entry name" value="Enoyl-CoA_hydra_C"/>
</dbReference>
<keyword evidence="5" id="KW-0007">Acetylation</keyword>
<dbReference type="InterPro" id="IPR001753">
    <property type="entry name" value="Enoyl-CoA_hydra/iso"/>
</dbReference>
<keyword evidence="4" id="KW-0276">Fatty acid metabolism</keyword>
<comment type="similarity">
    <text evidence="3">Belongs to the enoyl-CoA hydratase/isomerase family.</text>
</comment>